<dbReference type="Proteomes" id="UP000290572">
    <property type="component" value="Unassembled WGS sequence"/>
</dbReference>
<accession>A0A498M8T4</accession>
<dbReference type="EMBL" id="QBIY01012844">
    <property type="protein sequence ID" value="RXN15550.1"/>
    <property type="molecule type" value="Genomic_DNA"/>
</dbReference>
<protein>
    <submittedName>
        <fullName evidence="2">Uncharacterized protein</fullName>
    </submittedName>
</protein>
<name>A0A498M8T4_LABRO</name>
<keyword evidence="3" id="KW-1185">Reference proteome</keyword>
<comment type="caution">
    <text evidence="2">The sequence shown here is derived from an EMBL/GenBank/DDBJ whole genome shotgun (WGS) entry which is preliminary data.</text>
</comment>
<evidence type="ECO:0000313" key="3">
    <source>
        <dbReference type="Proteomes" id="UP000290572"/>
    </source>
</evidence>
<organism evidence="2 3">
    <name type="scientific">Labeo rohita</name>
    <name type="common">Indian major carp</name>
    <name type="synonym">Cyprinus rohita</name>
    <dbReference type="NCBI Taxonomy" id="84645"/>
    <lineage>
        <taxon>Eukaryota</taxon>
        <taxon>Metazoa</taxon>
        <taxon>Chordata</taxon>
        <taxon>Craniata</taxon>
        <taxon>Vertebrata</taxon>
        <taxon>Euteleostomi</taxon>
        <taxon>Actinopterygii</taxon>
        <taxon>Neopterygii</taxon>
        <taxon>Teleostei</taxon>
        <taxon>Ostariophysi</taxon>
        <taxon>Cypriniformes</taxon>
        <taxon>Cyprinidae</taxon>
        <taxon>Labeoninae</taxon>
        <taxon>Labeonini</taxon>
        <taxon>Labeo</taxon>
    </lineage>
</organism>
<proteinExistence type="predicted"/>
<dbReference type="AlphaFoldDB" id="A0A498M8T4"/>
<gene>
    <name evidence="1" type="ORF">ROHU_008736</name>
    <name evidence="2" type="ORF">ROHU_027083</name>
</gene>
<sequence>MRLVTAATVSLTSPSTIRPVCRSHDAQHWDEAPGDSQRQLPIREQTDTLARLMFGQVSSQVYMDARIRSKVMNCPLVVRSGAQMFTIHQTPVKALIQSQFLPAVS</sequence>
<reference evidence="2 3" key="1">
    <citation type="submission" date="2018-03" db="EMBL/GenBank/DDBJ databases">
        <title>Draft genome sequence of Rohu Carp (Labeo rohita).</title>
        <authorList>
            <person name="Das P."/>
            <person name="Kushwaha B."/>
            <person name="Joshi C.G."/>
            <person name="Kumar D."/>
            <person name="Nagpure N.S."/>
            <person name="Sahoo L."/>
            <person name="Das S.P."/>
            <person name="Bit A."/>
            <person name="Patnaik S."/>
            <person name="Meher P.K."/>
            <person name="Jayasankar P."/>
            <person name="Koringa P.G."/>
            <person name="Patel N.V."/>
            <person name="Hinsu A.T."/>
            <person name="Kumar R."/>
            <person name="Pandey M."/>
            <person name="Agarwal S."/>
            <person name="Srivastava S."/>
            <person name="Singh M."/>
            <person name="Iquebal M.A."/>
            <person name="Jaiswal S."/>
            <person name="Angadi U.B."/>
            <person name="Kumar N."/>
            <person name="Raza M."/>
            <person name="Shah T.M."/>
            <person name="Rai A."/>
            <person name="Jena J.K."/>
        </authorList>
    </citation>
    <scope>NUCLEOTIDE SEQUENCE [LARGE SCALE GENOMIC DNA]</scope>
    <source>
        <strain evidence="2">DASCIFA01</strain>
        <tissue evidence="2">Testis</tissue>
    </source>
</reference>
<evidence type="ECO:0000313" key="2">
    <source>
        <dbReference type="EMBL" id="RXN17141.1"/>
    </source>
</evidence>
<evidence type="ECO:0000313" key="1">
    <source>
        <dbReference type="EMBL" id="RXN15550.1"/>
    </source>
</evidence>
<dbReference type="EMBL" id="QBIY01012758">
    <property type="protein sequence ID" value="RXN17141.1"/>
    <property type="molecule type" value="Genomic_DNA"/>
</dbReference>